<sequence>MTQSISAHSHQKTGLIPAGFGPIAVQDFALPRHVPLASPAHLRRPIILNKQTSSTNSYREELLSWLLDRRPSPRHSTSFLSLNVSVLLPALNSKLGCFMRQNWRGQGGSKPSPHDSRSQLALFIAAPSSLYW</sequence>
<proteinExistence type="predicted"/>
<protein>
    <submittedName>
        <fullName evidence="1">Uncharacterized protein</fullName>
    </submittedName>
</protein>
<dbReference type="EMBL" id="BLXT01007977">
    <property type="protein sequence ID" value="GFO44586.1"/>
    <property type="molecule type" value="Genomic_DNA"/>
</dbReference>
<gene>
    <name evidence="1" type="ORF">PoB_007109100</name>
</gene>
<evidence type="ECO:0000313" key="1">
    <source>
        <dbReference type="EMBL" id="GFO44586.1"/>
    </source>
</evidence>
<name>A0AAV4DK70_9GAST</name>
<dbReference type="AlphaFoldDB" id="A0AAV4DK70"/>
<organism evidence="1 2">
    <name type="scientific">Plakobranchus ocellatus</name>
    <dbReference type="NCBI Taxonomy" id="259542"/>
    <lineage>
        <taxon>Eukaryota</taxon>
        <taxon>Metazoa</taxon>
        <taxon>Spiralia</taxon>
        <taxon>Lophotrochozoa</taxon>
        <taxon>Mollusca</taxon>
        <taxon>Gastropoda</taxon>
        <taxon>Heterobranchia</taxon>
        <taxon>Euthyneura</taxon>
        <taxon>Panpulmonata</taxon>
        <taxon>Sacoglossa</taxon>
        <taxon>Placobranchoidea</taxon>
        <taxon>Plakobranchidae</taxon>
        <taxon>Plakobranchus</taxon>
    </lineage>
</organism>
<reference evidence="1 2" key="1">
    <citation type="journal article" date="2021" name="Elife">
        <title>Chloroplast acquisition without the gene transfer in kleptoplastic sea slugs, Plakobranchus ocellatus.</title>
        <authorList>
            <person name="Maeda T."/>
            <person name="Takahashi S."/>
            <person name="Yoshida T."/>
            <person name="Shimamura S."/>
            <person name="Takaki Y."/>
            <person name="Nagai Y."/>
            <person name="Toyoda A."/>
            <person name="Suzuki Y."/>
            <person name="Arimoto A."/>
            <person name="Ishii H."/>
            <person name="Satoh N."/>
            <person name="Nishiyama T."/>
            <person name="Hasebe M."/>
            <person name="Maruyama T."/>
            <person name="Minagawa J."/>
            <person name="Obokata J."/>
            <person name="Shigenobu S."/>
        </authorList>
    </citation>
    <scope>NUCLEOTIDE SEQUENCE [LARGE SCALE GENOMIC DNA]</scope>
</reference>
<dbReference type="Proteomes" id="UP000735302">
    <property type="component" value="Unassembled WGS sequence"/>
</dbReference>
<comment type="caution">
    <text evidence="1">The sequence shown here is derived from an EMBL/GenBank/DDBJ whole genome shotgun (WGS) entry which is preliminary data.</text>
</comment>
<evidence type="ECO:0000313" key="2">
    <source>
        <dbReference type="Proteomes" id="UP000735302"/>
    </source>
</evidence>
<accession>A0AAV4DK70</accession>
<keyword evidence="2" id="KW-1185">Reference proteome</keyword>